<protein>
    <submittedName>
        <fullName evidence="3">Outer membrane efflux protein</fullName>
    </submittedName>
</protein>
<accession>A0A248LF03</accession>
<dbReference type="InterPro" id="IPR010131">
    <property type="entry name" value="MdtP/NodT-like"/>
</dbReference>
<dbReference type="PANTHER" id="PTHR30203:SF32">
    <property type="entry name" value="CATION EFFLUX SYSTEM PROTEIN CUSC"/>
    <property type="match status" value="1"/>
</dbReference>
<keyword evidence="2" id="KW-0472">Membrane</keyword>
<organism evidence="3 4">
    <name type="scientific">Laribacter hongkongensis</name>
    <dbReference type="NCBI Taxonomy" id="168471"/>
    <lineage>
        <taxon>Bacteria</taxon>
        <taxon>Pseudomonadati</taxon>
        <taxon>Pseudomonadota</taxon>
        <taxon>Betaproteobacteria</taxon>
        <taxon>Neisseriales</taxon>
        <taxon>Aquaspirillaceae</taxon>
        <taxon>Laribacter</taxon>
    </lineage>
</organism>
<dbReference type="OrthoDB" id="9770517at2"/>
<keyword evidence="2" id="KW-0564">Palmitate</keyword>
<dbReference type="Proteomes" id="UP000197424">
    <property type="component" value="Chromosome"/>
</dbReference>
<dbReference type="Gene3D" id="1.20.1600.10">
    <property type="entry name" value="Outer membrane efflux proteins (OEP)"/>
    <property type="match status" value="1"/>
</dbReference>
<dbReference type="Pfam" id="PF02321">
    <property type="entry name" value="OEP"/>
    <property type="match status" value="2"/>
</dbReference>
<evidence type="ECO:0000313" key="3">
    <source>
        <dbReference type="EMBL" id="ASJ23054.1"/>
    </source>
</evidence>
<comment type="similarity">
    <text evidence="1 2">Belongs to the outer membrane factor (OMF) (TC 1.B.17) family.</text>
</comment>
<comment type="subcellular location">
    <subcellularLocation>
        <location evidence="2">Cell membrane</location>
        <topology evidence="2">Lipid-anchor</topology>
    </subcellularLocation>
</comment>
<dbReference type="Gene3D" id="2.20.200.10">
    <property type="entry name" value="Outer membrane efflux proteins (OEP)"/>
    <property type="match status" value="1"/>
</dbReference>
<feature type="signal peptide" evidence="2">
    <location>
        <begin position="1"/>
        <end position="20"/>
    </location>
</feature>
<evidence type="ECO:0000256" key="2">
    <source>
        <dbReference type="RuleBase" id="RU362097"/>
    </source>
</evidence>
<name>A0A248LF03_9NEIS</name>
<dbReference type="InterPro" id="IPR003423">
    <property type="entry name" value="OMP_efflux"/>
</dbReference>
<reference evidence="4" key="1">
    <citation type="submission" date="2017-06" db="EMBL/GenBank/DDBJ databases">
        <title>Whole genome sequence of Laribacter hongkongensis LHGZ1.</title>
        <authorList>
            <person name="Chen D."/>
            <person name="Wu H."/>
            <person name="Chen J."/>
        </authorList>
    </citation>
    <scope>NUCLEOTIDE SEQUENCE [LARGE SCALE GENOMIC DNA]</scope>
    <source>
        <strain evidence="4">LHGZ1</strain>
    </source>
</reference>
<keyword evidence="2" id="KW-0812">Transmembrane</keyword>
<keyword evidence="2" id="KW-0732">Signal</keyword>
<evidence type="ECO:0000313" key="4">
    <source>
        <dbReference type="Proteomes" id="UP000197424"/>
    </source>
</evidence>
<dbReference type="EMBL" id="CP022115">
    <property type="protein sequence ID" value="ASJ23054.1"/>
    <property type="molecule type" value="Genomic_DNA"/>
</dbReference>
<sequence length="455" mass="49446">MRKTSPLVLLPLLLALGGCASWTSTPYEAPVLDLPARWTPPALPAGVETTANWWQAFNDPALNTLVDEVLARNNDLAVAGLRLQQARLQAGLAFSNQLPSVSVRQTGNASRQLGQGDSVTHAYGLTGGLSYEVDLWGKLSRQHDASQWEAEATAADLAGTRLTLIGSTATLYWQLGYLNQRLTLAQANTAYTAETLKLVEAQYRAGAASRLEVLSASQSLESQKASETDLMQQREEARSALAILLDGPPGRVLPEPSLLPEASPPEVPAGLPAGLLARRPDLMAAELRLRSSLASVDVTRASFYPVLSLTGSLGTSSAALGQLLQNPLGMLASELTLPFLNWNERRLSVQVSENEYQQAQTKFRQTVYGALKEVHDSLSARQQLAEKDARLTASLAAAREVERLYGVRYRVGATSLKDWLDAQQTRRTAETGWLNNRFEQYRRQIILYQALGGGA</sequence>
<dbReference type="SUPFAM" id="SSF56954">
    <property type="entry name" value="Outer membrane efflux proteins (OEP)"/>
    <property type="match status" value="1"/>
</dbReference>
<dbReference type="PANTHER" id="PTHR30203">
    <property type="entry name" value="OUTER MEMBRANE CATION EFFLUX PROTEIN"/>
    <property type="match status" value="1"/>
</dbReference>
<dbReference type="GO" id="GO:0005886">
    <property type="term" value="C:plasma membrane"/>
    <property type="evidence" value="ECO:0007669"/>
    <property type="project" value="UniProtKB-SubCell"/>
</dbReference>
<dbReference type="PROSITE" id="PS51257">
    <property type="entry name" value="PROKAR_LIPOPROTEIN"/>
    <property type="match status" value="1"/>
</dbReference>
<dbReference type="NCBIfam" id="TIGR01845">
    <property type="entry name" value="outer_NodT"/>
    <property type="match status" value="1"/>
</dbReference>
<gene>
    <name evidence="3" type="ORF">LHGZ1_0223</name>
</gene>
<dbReference type="RefSeq" id="WP_088859892.1">
    <property type="nucleotide sequence ID" value="NZ_CP022115.1"/>
</dbReference>
<keyword evidence="2" id="KW-1134">Transmembrane beta strand</keyword>
<feature type="chain" id="PRO_5011814522" evidence="2">
    <location>
        <begin position="21"/>
        <end position="455"/>
    </location>
</feature>
<dbReference type="GO" id="GO:0015562">
    <property type="term" value="F:efflux transmembrane transporter activity"/>
    <property type="evidence" value="ECO:0007669"/>
    <property type="project" value="InterPro"/>
</dbReference>
<keyword evidence="2" id="KW-0449">Lipoprotein</keyword>
<dbReference type="AlphaFoldDB" id="A0A248LF03"/>
<evidence type="ECO:0000256" key="1">
    <source>
        <dbReference type="ARBA" id="ARBA00007613"/>
    </source>
</evidence>
<proteinExistence type="inferred from homology"/>